<sequence length="455" mass="49142">MALPRDILCESIMESLADGVFTVDAEFTITSFNRAAGAIAGIPPHQALGRKCWEVFHSSLCDGACALGHCIDNDDTLQNQSIFIVRPDGVKVPVSISASPLRDASGRIVGGVESFRDISDLSRLRKELEGVRTVEDILTKNKALAHTLDLLPPIAESGAAVLILGESGVGKELFARAIHNLSPAAKGPFVAVNCGAIPGPLLESELFGHVRGAFTDAKTDRKGRFALAQGGTLFLDEIGELPLPLQVKLLRVLQEHAYEPLGSDTSTTTNARIVAATNRDLETMIAEGTFRRDLFYRLSVARMPLPPLRSRPEDIPLLAHAFIERQNLIGQKAVTGLSEAATRLLLRHDYPGNVRELQNIIEYACILCSAGRITPEHLPDYLFPKPNMTTTPSATAPSTMRAAKYHAAKAALARHNGKTMAACRELDITKDTLRRILQTGPGHQGAALDPHGRCP</sequence>
<evidence type="ECO:0000259" key="7">
    <source>
        <dbReference type="PROSITE" id="PS50112"/>
    </source>
</evidence>
<accession>K6FQ52</accession>
<gene>
    <name evidence="9" type="ORF">B193_0623</name>
</gene>
<dbReference type="GO" id="GO:0005524">
    <property type="term" value="F:ATP binding"/>
    <property type="evidence" value="ECO:0007669"/>
    <property type="project" value="UniProtKB-KW"/>
</dbReference>
<dbReference type="NCBIfam" id="TIGR00229">
    <property type="entry name" value="sensory_box"/>
    <property type="match status" value="1"/>
</dbReference>
<dbReference type="GO" id="GO:0003677">
    <property type="term" value="F:DNA binding"/>
    <property type="evidence" value="ECO:0007669"/>
    <property type="project" value="UniProtKB-KW"/>
</dbReference>
<keyword evidence="5" id="KW-0804">Transcription</keyword>
<dbReference type="Proteomes" id="UP000006272">
    <property type="component" value="Unassembled WGS sequence"/>
</dbReference>
<dbReference type="InterPro" id="IPR000014">
    <property type="entry name" value="PAS"/>
</dbReference>
<feature type="domain" description="Sigma-54 factor interaction" evidence="6">
    <location>
        <begin position="137"/>
        <end position="366"/>
    </location>
</feature>
<dbReference type="InterPro" id="IPR025943">
    <property type="entry name" value="Sigma_54_int_dom_ATP-bd_2"/>
</dbReference>
<dbReference type="Gene3D" id="3.30.450.20">
    <property type="entry name" value="PAS domain"/>
    <property type="match status" value="1"/>
</dbReference>
<organism evidence="9 10">
    <name type="scientific">Solidesulfovibrio magneticus str. Maddingley MBC34</name>
    <dbReference type="NCBI Taxonomy" id="1206767"/>
    <lineage>
        <taxon>Bacteria</taxon>
        <taxon>Pseudomonadati</taxon>
        <taxon>Thermodesulfobacteriota</taxon>
        <taxon>Desulfovibrionia</taxon>
        <taxon>Desulfovibrionales</taxon>
        <taxon>Desulfovibrionaceae</taxon>
        <taxon>Solidesulfovibrio</taxon>
    </lineage>
</organism>
<evidence type="ECO:0000256" key="2">
    <source>
        <dbReference type="ARBA" id="ARBA00022840"/>
    </source>
</evidence>
<dbReference type="SUPFAM" id="SSF52540">
    <property type="entry name" value="P-loop containing nucleoside triphosphate hydrolases"/>
    <property type="match status" value="1"/>
</dbReference>
<dbReference type="InterPro" id="IPR035965">
    <property type="entry name" value="PAS-like_dom_sf"/>
</dbReference>
<keyword evidence="1" id="KW-0547">Nucleotide-binding</keyword>
<dbReference type="EMBL" id="ALAO01000056">
    <property type="protein sequence ID" value="EKO40672.1"/>
    <property type="molecule type" value="Genomic_DNA"/>
</dbReference>
<dbReference type="PROSITE" id="PS00675">
    <property type="entry name" value="SIGMA54_INTERACT_1"/>
    <property type="match status" value="1"/>
</dbReference>
<keyword evidence="3" id="KW-0805">Transcription regulation</keyword>
<dbReference type="PROSITE" id="PS00676">
    <property type="entry name" value="SIGMA54_INTERACT_2"/>
    <property type="match status" value="1"/>
</dbReference>
<dbReference type="SMART" id="SM00382">
    <property type="entry name" value="AAA"/>
    <property type="match status" value="1"/>
</dbReference>
<proteinExistence type="predicted"/>
<dbReference type="InterPro" id="IPR000700">
    <property type="entry name" value="PAS-assoc_C"/>
</dbReference>
<dbReference type="InterPro" id="IPR058031">
    <property type="entry name" value="AAA_lid_NorR"/>
</dbReference>
<dbReference type="PATRIC" id="fig|1206767.3.peg.591"/>
<keyword evidence="4" id="KW-0238">DNA-binding</keyword>
<dbReference type="InterPro" id="IPR027417">
    <property type="entry name" value="P-loop_NTPase"/>
</dbReference>
<evidence type="ECO:0000256" key="4">
    <source>
        <dbReference type="ARBA" id="ARBA00023125"/>
    </source>
</evidence>
<evidence type="ECO:0000259" key="6">
    <source>
        <dbReference type="PROSITE" id="PS50045"/>
    </source>
</evidence>
<protein>
    <submittedName>
        <fullName evidence="9">PAS domain S-box</fullName>
    </submittedName>
</protein>
<feature type="domain" description="PAC" evidence="8">
    <location>
        <begin position="78"/>
        <end position="130"/>
    </location>
</feature>
<dbReference type="InterPro" id="IPR002078">
    <property type="entry name" value="Sigma_54_int"/>
</dbReference>
<evidence type="ECO:0000256" key="5">
    <source>
        <dbReference type="ARBA" id="ARBA00023163"/>
    </source>
</evidence>
<dbReference type="Gene3D" id="3.40.50.300">
    <property type="entry name" value="P-loop containing nucleotide triphosphate hydrolases"/>
    <property type="match status" value="1"/>
</dbReference>
<evidence type="ECO:0000313" key="10">
    <source>
        <dbReference type="Proteomes" id="UP000006272"/>
    </source>
</evidence>
<name>K6FQ52_9BACT</name>
<dbReference type="InterPro" id="IPR003593">
    <property type="entry name" value="AAA+_ATPase"/>
</dbReference>
<dbReference type="FunFam" id="3.40.50.300:FF:000006">
    <property type="entry name" value="DNA-binding transcriptional regulator NtrC"/>
    <property type="match status" value="1"/>
</dbReference>
<evidence type="ECO:0000313" key="9">
    <source>
        <dbReference type="EMBL" id="EKO40672.1"/>
    </source>
</evidence>
<evidence type="ECO:0000256" key="3">
    <source>
        <dbReference type="ARBA" id="ARBA00023015"/>
    </source>
</evidence>
<reference evidence="9 10" key="1">
    <citation type="submission" date="2012-07" db="EMBL/GenBank/DDBJ databases">
        <title>Draft genome sequence of Desulfovibrio magneticus str. Maddingley MBC34 obtained from a metagenomic sequence of a methanogenic enrichment isolated from coal-seam formation water in Victoria, Australia.</title>
        <authorList>
            <person name="Greenfield P."/>
            <person name="Hendry P."/>
            <person name="Li D."/>
            <person name="Rosewarne C.P."/>
            <person name="Tran-Dinh N."/>
            <person name="Elbourne L.D.H."/>
            <person name="Paulsen I.T."/>
            <person name="Midgley D.J."/>
        </authorList>
    </citation>
    <scope>NUCLEOTIDE SEQUENCE [LARGE SCALE GENOMIC DNA]</scope>
    <source>
        <strain evidence="10">Maddingley MBC34</strain>
    </source>
</reference>
<dbReference type="Pfam" id="PF00158">
    <property type="entry name" value="Sigma54_activat"/>
    <property type="match status" value="1"/>
</dbReference>
<dbReference type="AlphaFoldDB" id="K6FQ52"/>
<evidence type="ECO:0000256" key="1">
    <source>
        <dbReference type="ARBA" id="ARBA00022741"/>
    </source>
</evidence>
<dbReference type="GO" id="GO:0006355">
    <property type="term" value="P:regulation of DNA-templated transcription"/>
    <property type="evidence" value="ECO:0007669"/>
    <property type="project" value="InterPro"/>
</dbReference>
<comment type="caution">
    <text evidence="9">The sequence shown here is derived from an EMBL/GenBank/DDBJ whole genome shotgun (WGS) entry which is preliminary data.</text>
</comment>
<keyword evidence="2" id="KW-0067">ATP-binding</keyword>
<dbReference type="CDD" id="cd00009">
    <property type="entry name" value="AAA"/>
    <property type="match status" value="1"/>
</dbReference>
<dbReference type="SMART" id="SM00091">
    <property type="entry name" value="PAS"/>
    <property type="match status" value="1"/>
</dbReference>
<dbReference type="Gene3D" id="1.10.8.60">
    <property type="match status" value="1"/>
</dbReference>
<dbReference type="PROSITE" id="PS50113">
    <property type="entry name" value="PAC"/>
    <property type="match status" value="1"/>
</dbReference>
<dbReference type="SUPFAM" id="SSF55785">
    <property type="entry name" value="PYP-like sensor domain (PAS domain)"/>
    <property type="match status" value="1"/>
</dbReference>
<dbReference type="PROSITE" id="PS50112">
    <property type="entry name" value="PAS"/>
    <property type="match status" value="1"/>
</dbReference>
<dbReference type="InterPro" id="IPR025944">
    <property type="entry name" value="Sigma_54_int_dom_CS"/>
</dbReference>
<dbReference type="PROSITE" id="PS50045">
    <property type="entry name" value="SIGMA54_INTERACT_4"/>
    <property type="match status" value="1"/>
</dbReference>
<evidence type="ECO:0000259" key="8">
    <source>
        <dbReference type="PROSITE" id="PS50113"/>
    </source>
</evidence>
<dbReference type="Pfam" id="PF13426">
    <property type="entry name" value="PAS_9"/>
    <property type="match status" value="1"/>
</dbReference>
<dbReference type="Pfam" id="PF25601">
    <property type="entry name" value="AAA_lid_14"/>
    <property type="match status" value="1"/>
</dbReference>
<dbReference type="PANTHER" id="PTHR32071">
    <property type="entry name" value="TRANSCRIPTIONAL REGULATORY PROTEIN"/>
    <property type="match status" value="1"/>
</dbReference>
<feature type="domain" description="PAS" evidence="7">
    <location>
        <begin position="12"/>
        <end position="57"/>
    </location>
</feature>
<dbReference type="PROSITE" id="PS00688">
    <property type="entry name" value="SIGMA54_INTERACT_3"/>
    <property type="match status" value="1"/>
</dbReference>
<dbReference type="InterPro" id="IPR025662">
    <property type="entry name" value="Sigma_54_int_dom_ATP-bd_1"/>
</dbReference>
<dbReference type="CDD" id="cd00130">
    <property type="entry name" value="PAS"/>
    <property type="match status" value="1"/>
</dbReference>